<dbReference type="EMBL" id="CT573071">
    <property type="protein sequence ID" value="CAJ73349.1"/>
    <property type="molecule type" value="Genomic_DNA"/>
</dbReference>
<feature type="domain" description="Glycosyltransferase 2-like" evidence="1">
    <location>
        <begin position="4"/>
        <end position="164"/>
    </location>
</feature>
<dbReference type="PANTHER" id="PTHR43685:SF12">
    <property type="entry name" value="GLYCOSYL TRANSFERASE FAMILY 2"/>
    <property type="match status" value="1"/>
</dbReference>
<protein>
    <recommendedName>
        <fullName evidence="1">Glycosyltransferase 2-like domain-containing protein</fullName>
    </recommendedName>
</protein>
<dbReference type="RefSeq" id="WP_164995221.1">
    <property type="nucleotide sequence ID" value="NZ_CP049055.1"/>
</dbReference>
<dbReference type="InterPro" id="IPR050834">
    <property type="entry name" value="Glycosyltransf_2"/>
</dbReference>
<dbReference type="Gene3D" id="3.90.550.10">
    <property type="entry name" value="Spore Coat Polysaccharide Biosynthesis Protein SpsA, Chain A"/>
    <property type="match status" value="1"/>
</dbReference>
<dbReference type="Pfam" id="PF00535">
    <property type="entry name" value="Glycos_transf_2"/>
    <property type="match status" value="1"/>
</dbReference>
<reference evidence="2" key="1">
    <citation type="journal article" date="2006" name="Nature">
        <title>Deciphering the evolution and metabolism of an anammox bacterium from a community genome.</title>
        <authorList>
            <person name="Strous M."/>
            <person name="Pelletier E."/>
            <person name="Mangenot S."/>
            <person name="Rattei T."/>
            <person name="Lehner A."/>
            <person name="Taylor M.W."/>
            <person name="Horn M."/>
            <person name="Daims H."/>
            <person name="Bartol-Mavel D."/>
            <person name="Wincker P."/>
            <person name="Barbe V."/>
            <person name="Fonknechten N."/>
            <person name="Vallenet D."/>
            <person name="Segurens B."/>
            <person name="Schenowitz-Truong C."/>
            <person name="Medigue C."/>
            <person name="Collingro A."/>
            <person name="Snel B."/>
            <person name="Dutilh B.E."/>
            <person name="OpDenCamp H.J.M."/>
            <person name="vanDerDrift C."/>
            <person name="Cirpus I."/>
            <person name="vanDePas-Schoonen K.T."/>
            <person name="Harhangi H.R."/>
            <person name="vanNiftrik L."/>
            <person name="Schmid M."/>
            <person name="Keltjens J."/>
            <person name="vanDeVossenberg J."/>
            <person name="Kartal B."/>
            <person name="Meier H."/>
            <person name="Frishman D."/>
            <person name="Huynen M.A."/>
            <person name="Mewes H."/>
            <person name="Weissenbach J."/>
            <person name="Jetten M.S.M."/>
            <person name="Wagner M."/>
            <person name="LePaslier D."/>
        </authorList>
    </citation>
    <scope>NUCLEOTIDE SEQUENCE</scope>
</reference>
<evidence type="ECO:0000259" key="1">
    <source>
        <dbReference type="Pfam" id="PF00535"/>
    </source>
</evidence>
<dbReference type="InterPro" id="IPR001173">
    <property type="entry name" value="Glyco_trans_2-like"/>
</dbReference>
<evidence type="ECO:0000313" key="2">
    <source>
        <dbReference type="EMBL" id="CAJ73349.1"/>
    </source>
</evidence>
<proteinExistence type="predicted"/>
<evidence type="ECO:0000313" key="3">
    <source>
        <dbReference type="EMBL" id="QII12846.1"/>
    </source>
</evidence>
<gene>
    <name evidence="3" type="ORF">KsCSTR_34670</name>
    <name evidence="2" type="ORF">kuste2601</name>
</gene>
<reference evidence="2" key="2">
    <citation type="submission" date="2006-01" db="EMBL/GenBank/DDBJ databases">
        <authorList>
            <person name="Genoscope"/>
        </authorList>
    </citation>
    <scope>NUCLEOTIDE SEQUENCE</scope>
</reference>
<dbReference type="SUPFAM" id="SSF53448">
    <property type="entry name" value="Nucleotide-diphospho-sugar transferases"/>
    <property type="match status" value="1"/>
</dbReference>
<evidence type="ECO:0000313" key="4">
    <source>
        <dbReference type="Proteomes" id="UP000501926"/>
    </source>
</evidence>
<reference evidence="3 4" key="3">
    <citation type="submission" date="2020-02" db="EMBL/GenBank/DDBJ databases">
        <title>Newly sequenced genome of strain CSTR1 showed variability in Candidatus Kuenenia stuttgartiensis genomes.</title>
        <authorList>
            <person name="Ding C."/>
            <person name="Adrian L."/>
        </authorList>
    </citation>
    <scope>NUCLEOTIDE SEQUENCE [LARGE SCALE GENOMIC DNA]</scope>
    <source>
        <strain evidence="3 4">CSTR1</strain>
    </source>
</reference>
<dbReference type="AlphaFoldDB" id="Q1Q6Z1"/>
<dbReference type="PANTHER" id="PTHR43685">
    <property type="entry name" value="GLYCOSYLTRANSFERASE"/>
    <property type="match status" value="1"/>
</dbReference>
<dbReference type="EMBL" id="CP049055">
    <property type="protein sequence ID" value="QII12846.1"/>
    <property type="molecule type" value="Genomic_DNA"/>
</dbReference>
<dbReference type="Proteomes" id="UP000501926">
    <property type="component" value="Chromosome"/>
</dbReference>
<dbReference type="CAZy" id="GT2">
    <property type="family name" value="Glycosyltransferase Family 2"/>
</dbReference>
<dbReference type="InterPro" id="IPR029044">
    <property type="entry name" value="Nucleotide-diphossugar_trans"/>
</dbReference>
<sequence>MKLSVIIPCYNGAVTIADQLEALANQYWSETWEVIVSDNGSTDNSMEIVMRYQNRLPNLRIADASDRRGQAHARNIGARLAVGESLVFCDADDEVAPGWLAAMGEALSRYDFVACRIDIDKLNEPWVRKNRKSPQQDGIQKYDYPPYLPHAGGSTIGVKRRLHQAVGGFDESMILLEDTDYCWKIQRKGVEFHFVPDAVIYVRLRKSIKGIYRQAHGYGEYNVKIYKRYLPLGMPKLSWKQGVFSWKAFIMHFMKSIPRIRDKGDLAYWAWQFGWYLGRLKGSIKYRVFAL</sequence>
<accession>Q1Q6Z1</accession>
<name>Q1Q6Z1_KUEST</name>
<organism evidence="2">
    <name type="scientific">Kuenenia stuttgartiensis</name>
    <dbReference type="NCBI Taxonomy" id="174633"/>
    <lineage>
        <taxon>Bacteria</taxon>
        <taxon>Pseudomonadati</taxon>
        <taxon>Planctomycetota</taxon>
        <taxon>Candidatus Brocadiia</taxon>
        <taxon>Candidatus Brocadiales</taxon>
        <taxon>Candidatus Brocadiaceae</taxon>
        <taxon>Candidatus Kuenenia</taxon>
    </lineage>
</organism>